<name>A0ACC6IXI5_9FLAO</name>
<keyword evidence="2" id="KW-1185">Reference proteome</keyword>
<reference evidence="1" key="1">
    <citation type="submission" date="2023-07" db="EMBL/GenBank/DDBJ databases">
        <title>Sorghum-associated microbial communities from plants grown in Nebraska, USA.</title>
        <authorList>
            <person name="Schachtman D."/>
        </authorList>
    </citation>
    <scope>NUCLEOTIDE SEQUENCE</scope>
    <source>
        <strain evidence="1">DS1280</strain>
    </source>
</reference>
<organism evidence="1 2">
    <name type="scientific">Chryseobacterium bernardetii</name>
    <dbReference type="NCBI Taxonomy" id="1241978"/>
    <lineage>
        <taxon>Bacteria</taxon>
        <taxon>Pseudomonadati</taxon>
        <taxon>Bacteroidota</taxon>
        <taxon>Flavobacteriia</taxon>
        <taxon>Flavobacteriales</taxon>
        <taxon>Weeksellaceae</taxon>
        <taxon>Chryseobacterium group</taxon>
        <taxon>Chryseobacterium</taxon>
    </lineage>
</organism>
<evidence type="ECO:0000313" key="2">
    <source>
        <dbReference type="Proteomes" id="UP001184376"/>
    </source>
</evidence>
<accession>A0ACC6IXI5</accession>
<dbReference type="Proteomes" id="UP001184376">
    <property type="component" value="Unassembled WGS sequence"/>
</dbReference>
<sequence length="525" mass="60860">MIIRGILDRSLSSQICIRGFAPIKELARISIADYSYQRNPIYAQQQEIATFLDNEEFLFFPEVILSLKLRKDLTSLKLKDSRLGAVAELELTSKFTSNIDRFSLKIKKQKYTSVNDVRNKDSLDLVELILDDDYLADLIKKGKHPFHRIDGNHRLKAAEVATSGKVKEMICPFCIILNDVLIQEEFDQDGNSKKVENNSNQKFDKVVFHNINTKTIPLTSEENLKVIIDDEYNFQDQYLRDKFGWEYFATRKIYKDLPENIKDVYPNLGELFVKNPRTFTIGLVNLLLEKKEISKSEKSIKNLKESFSKINQIFGNDELLKNLDGFEITIACVYLQISRAANVKLFINWVKNNQIYNLKGINPKSLIDIYSNIAEAKKKEIFVSMAFSNETKSHYDAIKKATEEINNTYDLEIKLRELRIDKFEAGYSYDINDEILKKIEESGLLIVDISKHNGNVYHELGYMMGLNQAKGLNQENFIIIKSNDQKFKDDKVGFNLTSIKQLRFDDTLQLVDMLKDSLKKYYNLI</sequence>
<comment type="caution">
    <text evidence="1">The sequence shown here is derived from an EMBL/GenBank/DDBJ whole genome shotgun (WGS) entry which is preliminary data.</text>
</comment>
<evidence type="ECO:0000313" key="1">
    <source>
        <dbReference type="EMBL" id="MDR6442496.1"/>
    </source>
</evidence>
<dbReference type="EMBL" id="JAVDRG010000005">
    <property type="protein sequence ID" value="MDR6442496.1"/>
    <property type="molecule type" value="Genomic_DNA"/>
</dbReference>
<protein>
    <submittedName>
        <fullName evidence="1">Uncharacterized protein</fullName>
    </submittedName>
</protein>
<proteinExistence type="predicted"/>
<gene>
    <name evidence="1" type="ORF">J2795_003221</name>
</gene>